<dbReference type="AlphaFoldDB" id="A0A9X1Z2W9"/>
<proteinExistence type="predicted"/>
<reference evidence="1" key="1">
    <citation type="submission" date="2022-01" db="EMBL/GenBank/DDBJ databases">
        <title>Whole genome-based taxonomy of the Shewanellaceae.</title>
        <authorList>
            <person name="Martin-Rodriguez A.J."/>
        </authorList>
    </citation>
    <scope>NUCLEOTIDE SEQUENCE</scope>
    <source>
        <strain evidence="1">DSM 23803</strain>
    </source>
</reference>
<comment type="caution">
    <text evidence="1">The sequence shown here is derived from an EMBL/GenBank/DDBJ whole genome shotgun (WGS) entry which is preliminary data.</text>
</comment>
<name>A0A9X1Z2W9_9GAMM</name>
<keyword evidence="2" id="KW-1185">Reference proteome</keyword>
<organism evidence="1 2">
    <name type="scientific">Shewanella algicola</name>
    <dbReference type="NCBI Taxonomy" id="640633"/>
    <lineage>
        <taxon>Bacteria</taxon>
        <taxon>Pseudomonadati</taxon>
        <taxon>Pseudomonadota</taxon>
        <taxon>Gammaproteobacteria</taxon>
        <taxon>Alteromonadales</taxon>
        <taxon>Shewanellaceae</taxon>
        <taxon>Shewanella</taxon>
    </lineage>
</organism>
<dbReference type="RefSeq" id="WP_188923559.1">
    <property type="nucleotide sequence ID" value="NZ_BMQI01000001.1"/>
</dbReference>
<dbReference type="Proteomes" id="UP001139408">
    <property type="component" value="Unassembled WGS sequence"/>
</dbReference>
<gene>
    <name evidence="1" type="ORF">L2749_00010</name>
</gene>
<accession>A0A9X1Z2W9</accession>
<sequence length="50" mass="5931">MSKMNLGHNIKSINVMVNKLVEQYRQNIFFLAHLGCSQWDEVESRSSKYR</sequence>
<protein>
    <submittedName>
        <fullName evidence="1">Uncharacterized protein</fullName>
    </submittedName>
</protein>
<evidence type="ECO:0000313" key="1">
    <source>
        <dbReference type="EMBL" id="MCL1103654.1"/>
    </source>
</evidence>
<evidence type="ECO:0000313" key="2">
    <source>
        <dbReference type="Proteomes" id="UP001139408"/>
    </source>
</evidence>
<dbReference type="EMBL" id="JAKILJ010000001">
    <property type="protein sequence ID" value="MCL1103654.1"/>
    <property type="molecule type" value="Genomic_DNA"/>
</dbReference>